<evidence type="ECO:0000313" key="2">
    <source>
        <dbReference type="EMBL" id="CAG8756816.1"/>
    </source>
</evidence>
<gene>
    <name evidence="2" type="ORF">CPELLU_LOCUS15052</name>
</gene>
<protein>
    <submittedName>
        <fullName evidence="2">17456_t:CDS:1</fullName>
    </submittedName>
</protein>
<evidence type="ECO:0000313" key="3">
    <source>
        <dbReference type="Proteomes" id="UP000789759"/>
    </source>
</evidence>
<dbReference type="OrthoDB" id="542931at2759"/>
<keyword evidence="3" id="KW-1185">Reference proteome</keyword>
<feature type="compositionally biased region" description="Polar residues" evidence="1">
    <location>
        <begin position="87"/>
        <end position="97"/>
    </location>
</feature>
<evidence type="ECO:0000256" key="1">
    <source>
        <dbReference type="SAM" id="MobiDB-lite"/>
    </source>
</evidence>
<feature type="compositionally biased region" description="Basic and acidic residues" evidence="1">
    <location>
        <begin position="66"/>
        <end position="84"/>
    </location>
</feature>
<comment type="caution">
    <text evidence="2">The sequence shown here is derived from an EMBL/GenBank/DDBJ whole genome shotgun (WGS) entry which is preliminary data.</text>
</comment>
<accession>A0A9N9IZI6</accession>
<feature type="compositionally biased region" description="Polar residues" evidence="1">
    <location>
        <begin position="108"/>
        <end position="122"/>
    </location>
</feature>
<dbReference type="AlphaFoldDB" id="A0A9N9IZI6"/>
<sequence length="301" mass="34643">MSCRGQPFRSWNAAALGLSQKAETFQQETSDSAKAYASNSGKCKSRRNTWHESNLHKYYNECEGSQIDKESSREYSRSSDRPDWRFNQPSWRPTSSRSSHDRPKPIRSASNDGYNTRNNFDNSGEKAWRPWNLNEIKDDEHGYAPHSEDEKNYETSSQYLTKHEENTDYSSSWRSSSQDNLMNVDDDAFIYSSEKTDEKYVNATTNQNNSDLPRVITVKISQLSLTDSDHSDDTITPKTPEQVPTNPTDDSSLLINLDDPQTAPEQVSYKISEDIFCLDWEQYQFSILENELRASKQNPPL</sequence>
<feature type="compositionally biased region" description="Polar residues" evidence="1">
    <location>
        <begin position="236"/>
        <end position="253"/>
    </location>
</feature>
<name>A0A9N9IZI6_9GLOM</name>
<proteinExistence type="predicted"/>
<feature type="region of interest" description="Disordered" evidence="1">
    <location>
        <begin position="66"/>
        <end position="126"/>
    </location>
</feature>
<feature type="region of interest" description="Disordered" evidence="1">
    <location>
        <begin position="226"/>
        <end position="253"/>
    </location>
</feature>
<feature type="non-terminal residue" evidence="2">
    <location>
        <position position="1"/>
    </location>
</feature>
<reference evidence="2" key="1">
    <citation type="submission" date="2021-06" db="EMBL/GenBank/DDBJ databases">
        <authorList>
            <person name="Kallberg Y."/>
            <person name="Tangrot J."/>
            <person name="Rosling A."/>
        </authorList>
    </citation>
    <scope>NUCLEOTIDE SEQUENCE</scope>
    <source>
        <strain evidence="2">FL966</strain>
    </source>
</reference>
<organism evidence="2 3">
    <name type="scientific">Cetraspora pellucida</name>
    <dbReference type="NCBI Taxonomy" id="1433469"/>
    <lineage>
        <taxon>Eukaryota</taxon>
        <taxon>Fungi</taxon>
        <taxon>Fungi incertae sedis</taxon>
        <taxon>Mucoromycota</taxon>
        <taxon>Glomeromycotina</taxon>
        <taxon>Glomeromycetes</taxon>
        <taxon>Diversisporales</taxon>
        <taxon>Gigasporaceae</taxon>
        <taxon>Cetraspora</taxon>
    </lineage>
</organism>
<dbReference type="Proteomes" id="UP000789759">
    <property type="component" value="Unassembled WGS sequence"/>
</dbReference>
<dbReference type="EMBL" id="CAJVQA010018971">
    <property type="protein sequence ID" value="CAG8756816.1"/>
    <property type="molecule type" value="Genomic_DNA"/>
</dbReference>